<dbReference type="Pfam" id="PF06250">
    <property type="entry name" value="YhcG_C"/>
    <property type="match status" value="1"/>
</dbReference>
<organism evidence="3 4">
    <name type="scientific">Cysteiniphilum litorale</name>
    <dbReference type="NCBI Taxonomy" id="2056700"/>
    <lineage>
        <taxon>Bacteria</taxon>
        <taxon>Pseudomonadati</taxon>
        <taxon>Pseudomonadota</taxon>
        <taxon>Gammaproteobacteria</taxon>
        <taxon>Thiotrichales</taxon>
        <taxon>Fastidiosibacteraceae</taxon>
        <taxon>Cysteiniphilum</taxon>
    </lineage>
</organism>
<accession>A0A8J3EA49</accession>
<dbReference type="InterPro" id="IPR053148">
    <property type="entry name" value="PD-DEXK-like_domain"/>
</dbReference>
<evidence type="ECO:0008006" key="5">
    <source>
        <dbReference type="Google" id="ProtNLM"/>
    </source>
</evidence>
<comment type="caution">
    <text evidence="3">The sequence shown here is derived from an EMBL/GenBank/DDBJ whole genome shotgun (WGS) entry which is preliminary data.</text>
</comment>
<dbReference type="InterPro" id="IPR009362">
    <property type="entry name" value="YhcG_C"/>
</dbReference>
<dbReference type="PANTHER" id="PTHR30547">
    <property type="entry name" value="UNCHARACTERIZED PROTEIN YHCG-RELATED"/>
    <property type="match status" value="1"/>
</dbReference>
<evidence type="ECO:0000259" key="2">
    <source>
        <dbReference type="Pfam" id="PF17761"/>
    </source>
</evidence>
<reference evidence="3" key="2">
    <citation type="submission" date="2020-09" db="EMBL/GenBank/DDBJ databases">
        <authorList>
            <person name="Sun Q."/>
            <person name="Zhou Y."/>
        </authorList>
    </citation>
    <scope>NUCLEOTIDE SEQUENCE</scope>
    <source>
        <strain evidence="3">CGMCC 1.15758</strain>
    </source>
</reference>
<dbReference type="RefSeq" id="WP_117003987.1">
    <property type="nucleotide sequence ID" value="NZ_BMJS01000038.1"/>
</dbReference>
<gene>
    <name evidence="3" type="ORF">GCM10010995_24240</name>
</gene>
<reference evidence="3" key="1">
    <citation type="journal article" date="2014" name="Int. J. Syst. Evol. Microbiol.">
        <title>Complete genome sequence of Corynebacterium casei LMG S-19264T (=DSM 44701T), isolated from a smear-ripened cheese.</title>
        <authorList>
            <consortium name="US DOE Joint Genome Institute (JGI-PGF)"/>
            <person name="Walter F."/>
            <person name="Albersmeier A."/>
            <person name="Kalinowski J."/>
            <person name="Ruckert C."/>
        </authorList>
    </citation>
    <scope>NUCLEOTIDE SEQUENCE</scope>
    <source>
        <strain evidence="3">CGMCC 1.15758</strain>
    </source>
</reference>
<dbReference type="InterPro" id="IPR041527">
    <property type="entry name" value="YhcG_N"/>
</dbReference>
<evidence type="ECO:0000313" key="3">
    <source>
        <dbReference type="EMBL" id="GGG05880.1"/>
    </source>
</evidence>
<dbReference type="AlphaFoldDB" id="A0A8J3EA49"/>
<dbReference type="EMBL" id="BMJS01000038">
    <property type="protein sequence ID" value="GGG05880.1"/>
    <property type="molecule type" value="Genomic_DNA"/>
</dbReference>
<sequence length="342" mass="39723">MSVTTSNELLNAVKSLINQARSNLKRTVNNAMTQTYWQIGRLIVEDEQNGEKTAQYGQQLLQNLAKQLTTEFGRGFELSNLKNMRQFYLTYPNSQTLSGELTWSHYCRLIRIKNEAARQWYATEAIEQQWSVRALDRQVNKLYYERLLSTHEQLPAKNEALEKTKALNDDPKNYLRDPYILDFMNLPNYPSVESELEGALIQNLQAFLLELGKGFAFVERQQRIKTADQDFYIDLVFYNFKLSCFVLIDLKIGKLTHQDVGQMDTYVRIYDQHKKGERDNPTIGLLLCNEKSEAVAKYSVLADKKQLFASKYFDYLPSEKELEAELSREVKLLGSEIGYDLN</sequence>
<dbReference type="PANTHER" id="PTHR30547:SF5">
    <property type="entry name" value="NUCLEASE YHCG-RELATED"/>
    <property type="match status" value="1"/>
</dbReference>
<dbReference type="GO" id="GO:0003676">
    <property type="term" value="F:nucleic acid binding"/>
    <property type="evidence" value="ECO:0007669"/>
    <property type="project" value="InterPro"/>
</dbReference>
<proteinExistence type="predicted"/>
<evidence type="ECO:0000259" key="1">
    <source>
        <dbReference type="Pfam" id="PF06250"/>
    </source>
</evidence>
<dbReference type="Pfam" id="PF17761">
    <property type="entry name" value="DUF1016_N"/>
    <property type="match status" value="1"/>
</dbReference>
<dbReference type="Gene3D" id="3.40.1350.10">
    <property type="match status" value="1"/>
</dbReference>
<feature type="domain" description="YhcG PDDEXK nuclease" evidence="1">
    <location>
        <begin position="173"/>
        <end position="326"/>
    </location>
</feature>
<protein>
    <recommendedName>
        <fullName evidence="5">DUF1016 domain-containing protein</fullName>
    </recommendedName>
</protein>
<dbReference type="Proteomes" id="UP000636949">
    <property type="component" value="Unassembled WGS sequence"/>
</dbReference>
<feature type="domain" description="YhcG N-terminal" evidence="2">
    <location>
        <begin position="13"/>
        <end position="146"/>
    </location>
</feature>
<name>A0A8J3EA49_9GAMM</name>
<dbReference type="InterPro" id="IPR011856">
    <property type="entry name" value="tRNA_endonuc-like_dom_sf"/>
</dbReference>
<evidence type="ECO:0000313" key="4">
    <source>
        <dbReference type="Proteomes" id="UP000636949"/>
    </source>
</evidence>
<keyword evidence="4" id="KW-1185">Reference proteome</keyword>